<dbReference type="Pfam" id="PF03961">
    <property type="entry name" value="FapA"/>
    <property type="match status" value="1"/>
</dbReference>
<accession>A0ABW4XN92</accession>
<evidence type="ECO:0000313" key="4">
    <source>
        <dbReference type="Proteomes" id="UP001597380"/>
    </source>
</evidence>
<feature type="coiled-coil region" evidence="1">
    <location>
        <begin position="476"/>
        <end position="510"/>
    </location>
</feature>
<evidence type="ECO:0000259" key="2">
    <source>
        <dbReference type="Pfam" id="PF20250"/>
    </source>
</evidence>
<dbReference type="RefSeq" id="WP_345339341.1">
    <property type="nucleotide sequence ID" value="NZ_BAABLI010000008.1"/>
</dbReference>
<organism evidence="3 4">
    <name type="scientific">Corallincola platygyrae</name>
    <dbReference type="NCBI Taxonomy" id="1193278"/>
    <lineage>
        <taxon>Bacteria</taxon>
        <taxon>Pseudomonadati</taxon>
        <taxon>Pseudomonadota</taxon>
        <taxon>Gammaproteobacteria</taxon>
        <taxon>Alteromonadales</taxon>
        <taxon>Psychromonadaceae</taxon>
        <taxon>Corallincola</taxon>
    </lineage>
</organism>
<dbReference type="PANTHER" id="PTHR38032:SF1">
    <property type="entry name" value="RNA-BINDING PROTEIN KHPB N-TERMINAL DOMAIN-CONTAINING PROTEIN"/>
    <property type="match status" value="1"/>
</dbReference>
<dbReference type="PANTHER" id="PTHR38032">
    <property type="entry name" value="POLYMERASE-RELATED"/>
    <property type="match status" value="1"/>
</dbReference>
<comment type="caution">
    <text evidence="3">The sequence shown here is derived from an EMBL/GenBank/DDBJ whole genome shotgun (WGS) entry which is preliminary data.</text>
</comment>
<keyword evidence="4" id="KW-1185">Reference proteome</keyword>
<proteinExistence type="predicted"/>
<dbReference type="EMBL" id="JBHUHT010000012">
    <property type="protein sequence ID" value="MFD2096280.1"/>
    <property type="molecule type" value="Genomic_DNA"/>
</dbReference>
<dbReference type="Proteomes" id="UP001597380">
    <property type="component" value="Unassembled WGS sequence"/>
</dbReference>
<reference evidence="4" key="1">
    <citation type="journal article" date="2019" name="Int. J. Syst. Evol. Microbiol.">
        <title>The Global Catalogue of Microorganisms (GCM) 10K type strain sequencing project: providing services to taxonomists for standard genome sequencing and annotation.</title>
        <authorList>
            <consortium name="The Broad Institute Genomics Platform"/>
            <consortium name="The Broad Institute Genome Sequencing Center for Infectious Disease"/>
            <person name="Wu L."/>
            <person name="Ma J."/>
        </authorList>
    </citation>
    <scope>NUCLEOTIDE SEQUENCE [LARGE SCALE GENOMIC DNA]</scope>
    <source>
        <strain evidence="4">CGMCC 1.10992</strain>
    </source>
</reference>
<protein>
    <submittedName>
        <fullName evidence="3">FapA family protein</fullName>
    </submittedName>
</protein>
<dbReference type="InterPro" id="IPR046865">
    <property type="entry name" value="FapA_b_solenoid"/>
</dbReference>
<dbReference type="InterPro" id="IPR036145">
    <property type="entry name" value="MinC_C_sf"/>
</dbReference>
<feature type="domain" description="Flagellar Assembly Protein A N-terminal region" evidence="2">
    <location>
        <begin position="82"/>
        <end position="260"/>
    </location>
</feature>
<sequence length="555" mass="59735">MFKPNEDASKVSWLIENIEETDLPTLEELKEALSTSPFAAYYFLETSVEEAIEQLALQLTQPPSDDKSFEIPVAEKRDAQLRVAISDDRMIAGIEVTGAFGGNQIDLEALHYQLTAEEVSFGINQTKLEKIAAHLKTIAPGEVFQSVVAHGKPPKAGEDGVVKQLARTAKDRVLRPREKEDGSVDMRDLGDLVTVATGTPLMERVPATEGAAGTDVCGKPIPPVPGKQPPLNAGSGTRFNDANPNLLESDREGVPVEIENGMMVDDVLVIAKVDVTTGHVRFKGSVIIEGDVGEGMEIESGGDITVGGSVSSATLNATGSITIAKGIIGRPIEHEIEEGQSHMDHLNCHVTANVDVAANFAQYASLKAGRNVALKRQASHCDIKAMETLLLGDEEMPRGKLLGGKAQVGERIISGEIGTTAGAKTMVDMSYKLSAIKAHVQESARELKRVSSEVVENATIIKQLKSAGSPDMLPMLKTAVDEYKAAKAEVGQLQTEVDQLKRELIRLQQECRVTAHSKLHSRLTVQFGRSRVTSERDYGPSTIKLTAEGLQITPL</sequence>
<dbReference type="InterPro" id="IPR005646">
    <property type="entry name" value="FapA"/>
</dbReference>
<dbReference type="SUPFAM" id="SSF63848">
    <property type="entry name" value="Cell-division inhibitor MinC, C-terminal domain"/>
    <property type="match status" value="1"/>
</dbReference>
<name>A0ABW4XN92_9GAMM</name>
<dbReference type="InterPro" id="IPR046866">
    <property type="entry name" value="FapA_N"/>
</dbReference>
<evidence type="ECO:0000313" key="3">
    <source>
        <dbReference type="EMBL" id="MFD2096280.1"/>
    </source>
</evidence>
<gene>
    <name evidence="3" type="ORF">ACFSJ3_09825</name>
</gene>
<keyword evidence="1" id="KW-0175">Coiled coil</keyword>
<dbReference type="Pfam" id="PF20250">
    <property type="entry name" value="FapA_N"/>
    <property type="match status" value="1"/>
</dbReference>
<evidence type="ECO:0000256" key="1">
    <source>
        <dbReference type="SAM" id="Coils"/>
    </source>
</evidence>